<gene>
    <name evidence="7" type="ORF">MMF94_22390</name>
</gene>
<dbReference type="InterPro" id="IPR010977">
    <property type="entry name" value="Aromatic_deC"/>
</dbReference>
<reference evidence="7 8" key="1">
    <citation type="submission" date="2022-03" db="EMBL/GenBank/DDBJ databases">
        <title>Pseudonocardia alaer sp. nov., a novel actinomycete isolated from reed forest soil.</title>
        <authorList>
            <person name="Wang L."/>
        </authorList>
    </citation>
    <scope>NUCLEOTIDE SEQUENCE [LARGE SCALE GENOMIC DNA]</scope>
    <source>
        <strain evidence="7 8">Y-16303</strain>
    </source>
</reference>
<dbReference type="EMBL" id="JAKXMK010000019">
    <property type="protein sequence ID" value="MCH6168451.1"/>
    <property type="molecule type" value="Genomic_DNA"/>
</dbReference>
<dbReference type="InterPro" id="IPR021115">
    <property type="entry name" value="Pyridoxal-P_BS"/>
</dbReference>
<dbReference type="PANTHER" id="PTHR11999">
    <property type="entry name" value="GROUP II PYRIDOXAL-5-PHOSPHATE DECARBOXYLASE"/>
    <property type="match status" value="1"/>
</dbReference>
<name>A0ABS9TIS9_9PSEU</name>
<comment type="cofactor">
    <cofactor evidence="1 6">
        <name>pyridoxal 5'-phosphate</name>
        <dbReference type="ChEBI" id="CHEBI:597326"/>
    </cofactor>
</comment>
<evidence type="ECO:0000256" key="3">
    <source>
        <dbReference type="ARBA" id="ARBA00022793"/>
    </source>
</evidence>
<evidence type="ECO:0000256" key="6">
    <source>
        <dbReference type="RuleBase" id="RU000382"/>
    </source>
</evidence>
<comment type="caution">
    <text evidence="7">The sequence shown here is derived from an EMBL/GenBank/DDBJ whole genome shotgun (WGS) entry which is preliminary data.</text>
</comment>
<dbReference type="GO" id="GO:0008483">
    <property type="term" value="F:transaminase activity"/>
    <property type="evidence" value="ECO:0007669"/>
    <property type="project" value="UniProtKB-KW"/>
</dbReference>
<keyword evidence="7" id="KW-0808">Transferase</keyword>
<proteinExistence type="inferred from homology"/>
<protein>
    <submittedName>
        <fullName evidence="7">Aminotransferase class V-fold PLP-dependent enzyme</fullName>
    </submittedName>
</protein>
<comment type="similarity">
    <text evidence="2 6">Belongs to the group II decarboxylase family.</text>
</comment>
<evidence type="ECO:0000256" key="4">
    <source>
        <dbReference type="ARBA" id="ARBA00022898"/>
    </source>
</evidence>
<organism evidence="7 8">
    <name type="scientific">Pseudonocardia alaniniphila</name>
    <dbReference type="NCBI Taxonomy" id="75291"/>
    <lineage>
        <taxon>Bacteria</taxon>
        <taxon>Bacillati</taxon>
        <taxon>Actinomycetota</taxon>
        <taxon>Actinomycetes</taxon>
        <taxon>Pseudonocardiales</taxon>
        <taxon>Pseudonocardiaceae</taxon>
        <taxon>Pseudonocardia</taxon>
    </lineage>
</organism>
<accession>A0ABS9TIS9</accession>
<dbReference type="RefSeq" id="WP_241039089.1">
    <property type="nucleotide sequence ID" value="NZ_BAAAJF010000055.1"/>
</dbReference>
<dbReference type="Pfam" id="PF00282">
    <property type="entry name" value="Pyridoxal_deC"/>
    <property type="match status" value="1"/>
</dbReference>
<dbReference type="InterPro" id="IPR015424">
    <property type="entry name" value="PyrdxlP-dep_Trfase"/>
</dbReference>
<dbReference type="SUPFAM" id="SSF53383">
    <property type="entry name" value="PLP-dependent transferases"/>
    <property type="match status" value="1"/>
</dbReference>
<keyword evidence="7" id="KW-0032">Aminotransferase</keyword>
<dbReference type="Proteomes" id="UP001299970">
    <property type="component" value="Unassembled WGS sequence"/>
</dbReference>
<dbReference type="InterPro" id="IPR002129">
    <property type="entry name" value="PyrdxlP-dep_de-COase"/>
</dbReference>
<keyword evidence="8" id="KW-1185">Reference proteome</keyword>
<keyword evidence="3" id="KW-0210">Decarboxylase</keyword>
<evidence type="ECO:0000313" key="8">
    <source>
        <dbReference type="Proteomes" id="UP001299970"/>
    </source>
</evidence>
<dbReference type="Gene3D" id="3.40.640.10">
    <property type="entry name" value="Type I PLP-dependent aspartate aminotransferase-like (Major domain)"/>
    <property type="match status" value="1"/>
</dbReference>
<evidence type="ECO:0000256" key="2">
    <source>
        <dbReference type="ARBA" id="ARBA00009533"/>
    </source>
</evidence>
<keyword evidence="5 6" id="KW-0456">Lyase</keyword>
<dbReference type="Gene3D" id="1.20.1340.10">
    <property type="entry name" value="dopa decarboxylase, N-terminal domain"/>
    <property type="match status" value="1"/>
</dbReference>
<dbReference type="Gene3D" id="3.90.1150.10">
    <property type="entry name" value="Aspartate Aminotransferase, domain 1"/>
    <property type="match status" value="1"/>
</dbReference>
<evidence type="ECO:0000256" key="1">
    <source>
        <dbReference type="ARBA" id="ARBA00001933"/>
    </source>
</evidence>
<dbReference type="InterPro" id="IPR015421">
    <property type="entry name" value="PyrdxlP-dep_Trfase_major"/>
</dbReference>
<sequence length="502" mass="53259">MPDVDPEEFRRLGHAVVDWIADYRAGVADRPVLPDVQPGWVREQLTPTLLSAGLPEEPQPLAGLLDEIDRVVVPATTHWQHPGFFGYFPANASLHSLLGDMLSTGLGVQGMLWATSPAATEVEQVLLDAMAAALGLDASFTFAGGGGGSIQDSASSAALVALLAALHRSNPDWRERGVDGTERVYATAETHSALAKAVRVVGLGKQALRIVEPSPGSLAMSPDALAAALRADSEAGLRPVLVCATVGTTGTGAIDPVREIAHAAAEHGAWVHVDAAWAGVAALCPELRHLLDGVELVDSFCTNAHKWLLTAFDASLFWVRDATALPAALSITPEFLRNAASESGFVVDYRDWQVPLGRRFRALKLWAVVHGHGLSGLRAHIRSHLALAEKLAGQVREDPTFELAAEPSLALVCLRVVTGDGPESDDRATRTVLERVNASGSAFLTHTTVGGRYVIRVAIGSLLTESSHVDALWESLHDEAAKVLANDPDDRRDPGHSGSTHV</sequence>
<dbReference type="PRINTS" id="PR00800">
    <property type="entry name" value="YHDCRBOXLASE"/>
</dbReference>
<evidence type="ECO:0000256" key="5">
    <source>
        <dbReference type="ARBA" id="ARBA00023239"/>
    </source>
</evidence>
<dbReference type="PANTHER" id="PTHR11999:SF70">
    <property type="entry name" value="MIP05841P"/>
    <property type="match status" value="1"/>
</dbReference>
<dbReference type="InterPro" id="IPR015422">
    <property type="entry name" value="PyrdxlP-dep_Trfase_small"/>
</dbReference>
<keyword evidence="4 6" id="KW-0663">Pyridoxal phosphate</keyword>
<evidence type="ECO:0000313" key="7">
    <source>
        <dbReference type="EMBL" id="MCH6168451.1"/>
    </source>
</evidence>
<dbReference type="PROSITE" id="PS00392">
    <property type="entry name" value="DDC_GAD_HDC_YDC"/>
    <property type="match status" value="1"/>
</dbReference>